<dbReference type="AlphaFoldDB" id="A0A2Z2HPF7"/>
<feature type="region of interest" description="Disordered" evidence="1">
    <location>
        <begin position="1"/>
        <end position="70"/>
    </location>
</feature>
<dbReference type="RefSeq" id="WP_086887247.1">
    <property type="nucleotide sequence ID" value="NZ_CP019893.1"/>
</dbReference>
<accession>A0A2Z2HPF7</accession>
<evidence type="ECO:0000313" key="2">
    <source>
        <dbReference type="EMBL" id="ARS88861.1"/>
    </source>
</evidence>
<protein>
    <submittedName>
        <fullName evidence="2">Uncharacterized protein</fullName>
    </submittedName>
</protein>
<evidence type="ECO:0000256" key="1">
    <source>
        <dbReference type="SAM" id="MobiDB-lite"/>
    </source>
</evidence>
<keyword evidence="3" id="KW-1185">Reference proteome</keyword>
<dbReference type="Proteomes" id="UP000250088">
    <property type="component" value="Chromosome"/>
</dbReference>
<dbReference type="EMBL" id="CP019893">
    <property type="protein sequence ID" value="ARS88861.1"/>
    <property type="molecule type" value="Genomic_DNA"/>
</dbReference>
<dbReference type="GeneID" id="32893058"/>
<reference evidence="3" key="1">
    <citation type="submission" date="2017-02" db="EMBL/GenBank/DDBJ databases">
        <title>Natronthermophilus aegyptiacus gen. nov.,sp. nov., an aerobic, extremely halophilic alkalithermophilic archaeon isolated from the athalassohaline Wadi An Natrun, Egypt.</title>
        <authorList>
            <person name="Zhao B."/>
        </authorList>
    </citation>
    <scope>NUCLEOTIDE SEQUENCE [LARGE SCALE GENOMIC DNA]</scope>
    <source>
        <strain evidence="3">JW/NM-HA 15</strain>
    </source>
</reference>
<feature type="compositionally biased region" description="Polar residues" evidence="1">
    <location>
        <begin position="143"/>
        <end position="162"/>
    </location>
</feature>
<feature type="region of interest" description="Disordered" evidence="1">
    <location>
        <begin position="109"/>
        <end position="162"/>
    </location>
</feature>
<proteinExistence type="predicted"/>
<sequence length="162" mass="17701">MRDGNADPPAGAGRLETTEHAVESGDGEVASATRTEPSNGASRRRPADDDAQRGAEREPDEHASIRMNDRCATCNEYIGPRAYRLSRVIDTAVATLEIHYCSETCFLARDRSTGSSGPDQRDQRDRRNQRPEGSPAGTETRGARSSNGAESDSQPQDWSYCR</sequence>
<feature type="compositionally biased region" description="Polar residues" evidence="1">
    <location>
        <begin position="32"/>
        <end position="41"/>
    </location>
</feature>
<gene>
    <name evidence="2" type="ORF">B1756_03225</name>
</gene>
<feature type="compositionally biased region" description="Basic and acidic residues" evidence="1">
    <location>
        <begin position="45"/>
        <end position="69"/>
    </location>
</feature>
<dbReference type="KEGG" id="naj:B1756_03225"/>
<feature type="compositionally biased region" description="Basic and acidic residues" evidence="1">
    <location>
        <begin position="119"/>
        <end position="130"/>
    </location>
</feature>
<organism evidence="2 3">
    <name type="scientific">Natrarchaeobaculum aegyptiacum</name>
    <dbReference type="NCBI Taxonomy" id="745377"/>
    <lineage>
        <taxon>Archaea</taxon>
        <taxon>Methanobacteriati</taxon>
        <taxon>Methanobacteriota</taxon>
        <taxon>Stenosarchaea group</taxon>
        <taxon>Halobacteria</taxon>
        <taxon>Halobacteriales</taxon>
        <taxon>Natrialbaceae</taxon>
        <taxon>Natrarchaeobaculum</taxon>
    </lineage>
</organism>
<dbReference type="OrthoDB" id="157517at2157"/>
<name>A0A2Z2HPF7_9EURY</name>
<evidence type="ECO:0000313" key="3">
    <source>
        <dbReference type="Proteomes" id="UP000250088"/>
    </source>
</evidence>